<dbReference type="PANTHER" id="PTHR30460:SF0">
    <property type="entry name" value="MODERATE CONDUCTANCE MECHANOSENSITIVE CHANNEL YBIO"/>
    <property type="match status" value="1"/>
</dbReference>
<dbReference type="SUPFAM" id="SSF50182">
    <property type="entry name" value="Sm-like ribonucleoproteins"/>
    <property type="match status" value="1"/>
</dbReference>
<dbReference type="InterPro" id="IPR011066">
    <property type="entry name" value="MscS_channel_C_sf"/>
</dbReference>
<comment type="similarity">
    <text evidence="2">Belongs to the MscS (TC 1.A.23) family.</text>
</comment>
<name>A0A437NUX0_9HYPH</name>
<feature type="transmembrane region" description="Helical" evidence="7">
    <location>
        <begin position="75"/>
        <end position="100"/>
    </location>
</feature>
<feature type="transmembrane region" description="Helical" evidence="7">
    <location>
        <begin position="33"/>
        <end position="54"/>
    </location>
</feature>
<evidence type="ECO:0000256" key="5">
    <source>
        <dbReference type="ARBA" id="ARBA00022989"/>
    </source>
</evidence>
<dbReference type="GO" id="GO:0005886">
    <property type="term" value="C:plasma membrane"/>
    <property type="evidence" value="ECO:0007669"/>
    <property type="project" value="UniProtKB-SubCell"/>
</dbReference>
<dbReference type="SUPFAM" id="SSF82861">
    <property type="entry name" value="Mechanosensitive channel protein MscS (YggB), transmembrane region"/>
    <property type="match status" value="1"/>
</dbReference>
<keyword evidence="6 7" id="KW-0472">Membrane</keyword>
<dbReference type="Gene3D" id="1.10.287.1260">
    <property type="match status" value="1"/>
</dbReference>
<dbReference type="InterPro" id="IPR010920">
    <property type="entry name" value="LSM_dom_sf"/>
</dbReference>
<keyword evidence="3" id="KW-1003">Cell membrane</keyword>
<feature type="domain" description="Mechanosensitive ion channel transmembrane helices 2/3" evidence="9">
    <location>
        <begin position="251"/>
        <end position="286"/>
    </location>
</feature>
<dbReference type="InterPro" id="IPR045276">
    <property type="entry name" value="YbiO_bact"/>
</dbReference>
<keyword evidence="11" id="KW-1185">Reference proteome</keyword>
<dbReference type="Pfam" id="PF00924">
    <property type="entry name" value="MS_channel_2nd"/>
    <property type="match status" value="1"/>
</dbReference>
<protein>
    <submittedName>
        <fullName evidence="10">Mechanosensitive ion channel family protein</fullName>
    </submittedName>
</protein>
<accession>A0A437NUX0</accession>
<feature type="transmembrane region" description="Helical" evidence="7">
    <location>
        <begin position="186"/>
        <end position="207"/>
    </location>
</feature>
<evidence type="ECO:0000256" key="7">
    <source>
        <dbReference type="SAM" id="Phobius"/>
    </source>
</evidence>
<evidence type="ECO:0000259" key="9">
    <source>
        <dbReference type="Pfam" id="PF21088"/>
    </source>
</evidence>
<dbReference type="Pfam" id="PF21088">
    <property type="entry name" value="MS_channel_1st"/>
    <property type="match status" value="1"/>
</dbReference>
<dbReference type="InterPro" id="IPR011014">
    <property type="entry name" value="MscS_channel_TM-2"/>
</dbReference>
<sequence>MAMLVALVLLGLALDLAAILARAGGAAPSGLAAWTLLGTTLTTALTLVWLWLGRRDLVALVRGRAGEEGGVLRRVLAAALAPALAATVVAAWVVALLVVADPGYDTWAAAVAATRVAFLALPLLALAGDHLLRRLAAHQLADSPPVTRAAAVAARAAIAGGIWVAGLALLARAWEPVVADPRLRHAGGSAVEIGASLVLGWSLWCFLRSYFQAQIPHASGHGPAEDDDGPAVSSRLSTVLPIVRDLAFGAVTAVTALIVLSAAGINIGPMLAGFGVLGLALSFGSQALVRDIVSGIFFMADDAFRIGEYIDTGKLKGTVERITLRSVQLRHQNGPIHTVPFGTISQITNYSRDWSTVKFLIRLDHAADLEKARRTIKKIGQEMQADPDFGPEFLLPLKMQGVHEIADTAVVIRCKFTVRPAKPSVVQREALRRIYRGLQAAGVPLASNAVLVRSGTAELPGDALERAAAAARAAQAAQAAAANPPAAA</sequence>
<dbReference type="AlphaFoldDB" id="A0A437NUX0"/>
<feature type="transmembrane region" description="Helical" evidence="7">
    <location>
        <begin position="149"/>
        <end position="174"/>
    </location>
</feature>
<evidence type="ECO:0000256" key="1">
    <source>
        <dbReference type="ARBA" id="ARBA00004651"/>
    </source>
</evidence>
<dbReference type="EMBL" id="SACP01000041">
    <property type="protein sequence ID" value="RVU13825.1"/>
    <property type="molecule type" value="Genomic_DNA"/>
</dbReference>
<proteinExistence type="inferred from homology"/>
<feature type="transmembrane region" description="Helical" evidence="7">
    <location>
        <begin position="106"/>
        <end position="128"/>
    </location>
</feature>
<evidence type="ECO:0000256" key="6">
    <source>
        <dbReference type="ARBA" id="ARBA00023136"/>
    </source>
</evidence>
<feature type="transmembrane region" description="Helical" evidence="7">
    <location>
        <begin position="246"/>
        <end position="265"/>
    </location>
</feature>
<dbReference type="FunFam" id="2.30.30.60:FF:000001">
    <property type="entry name" value="MscS Mechanosensitive ion channel"/>
    <property type="match status" value="1"/>
</dbReference>
<evidence type="ECO:0000256" key="4">
    <source>
        <dbReference type="ARBA" id="ARBA00022692"/>
    </source>
</evidence>
<evidence type="ECO:0000256" key="3">
    <source>
        <dbReference type="ARBA" id="ARBA00022475"/>
    </source>
</evidence>
<dbReference type="OrthoDB" id="9814206at2"/>
<reference evidence="10 11" key="1">
    <citation type="submission" date="2019-01" db="EMBL/GenBank/DDBJ databases">
        <authorList>
            <person name="Chen W.-M."/>
        </authorList>
    </citation>
    <scope>NUCLEOTIDE SEQUENCE [LARGE SCALE GENOMIC DNA]</scope>
    <source>
        <strain evidence="10 11">TER-1</strain>
    </source>
</reference>
<keyword evidence="4 7" id="KW-0812">Transmembrane</keyword>
<dbReference type="InterPro" id="IPR023408">
    <property type="entry name" value="MscS_beta-dom_sf"/>
</dbReference>
<keyword evidence="5 7" id="KW-1133">Transmembrane helix</keyword>
<dbReference type="PANTHER" id="PTHR30460">
    <property type="entry name" value="MODERATE CONDUCTANCE MECHANOSENSITIVE CHANNEL YBIO"/>
    <property type="match status" value="1"/>
</dbReference>
<dbReference type="GO" id="GO:0008381">
    <property type="term" value="F:mechanosensitive monoatomic ion channel activity"/>
    <property type="evidence" value="ECO:0007669"/>
    <property type="project" value="InterPro"/>
</dbReference>
<dbReference type="RefSeq" id="WP_127733799.1">
    <property type="nucleotide sequence ID" value="NZ_SACP01000041.1"/>
</dbReference>
<feature type="domain" description="Mechanosensitive ion channel MscS" evidence="8">
    <location>
        <begin position="288"/>
        <end position="352"/>
    </location>
</feature>
<organism evidence="10 11">
    <name type="scientific">Methylobacterium oryzihabitans</name>
    <dbReference type="NCBI Taxonomy" id="2499852"/>
    <lineage>
        <taxon>Bacteria</taxon>
        <taxon>Pseudomonadati</taxon>
        <taxon>Pseudomonadota</taxon>
        <taxon>Alphaproteobacteria</taxon>
        <taxon>Hyphomicrobiales</taxon>
        <taxon>Methylobacteriaceae</taxon>
        <taxon>Methylobacterium</taxon>
    </lineage>
</organism>
<evidence type="ECO:0000313" key="10">
    <source>
        <dbReference type="EMBL" id="RVU13825.1"/>
    </source>
</evidence>
<dbReference type="Gene3D" id="2.30.30.60">
    <property type="match status" value="1"/>
</dbReference>
<evidence type="ECO:0000256" key="2">
    <source>
        <dbReference type="ARBA" id="ARBA00008017"/>
    </source>
</evidence>
<dbReference type="Gene3D" id="3.30.70.100">
    <property type="match status" value="1"/>
</dbReference>
<dbReference type="Proteomes" id="UP000286997">
    <property type="component" value="Unassembled WGS sequence"/>
</dbReference>
<dbReference type="SUPFAM" id="SSF82689">
    <property type="entry name" value="Mechanosensitive channel protein MscS (YggB), C-terminal domain"/>
    <property type="match status" value="1"/>
</dbReference>
<dbReference type="InterPro" id="IPR006685">
    <property type="entry name" value="MscS_channel_2nd"/>
</dbReference>
<comment type="caution">
    <text evidence="10">The sequence shown here is derived from an EMBL/GenBank/DDBJ whole genome shotgun (WGS) entry which is preliminary data.</text>
</comment>
<evidence type="ECO:0000313" key="11">
    <source>
        <dbReference type="Proteomes" id="UP000286997"/>
    </source>
</evidence>
<comment type="subcellular location">
    <subcellularLocation>
        <location evidence="1">Cell membrane</location>
        <topology evidence="1">Multi-pass membrane protein</topology>
    </subcellularLocation>
</comment>
<dbReference type="InterPro" id="IPR049142">
    <property type="entry name" value="MS_channel_1st"/>
</dbReference>
<gene>
    <name evidence="10" type="ORF">EOE48_26065</name>
</gene>
<evidence type="ECO:0000259" key="8">
    <source>
        <dbReference type="Pfam" id="PF00924"/>
    </source>
</evidence>